<feature type="transmembrane region" description="Helical" evidence="5">
    <location>
        <begin position="171"/>
        <end position="190"/>
    </location>
</feature>
<comment type="subcellular location">
    <subcellularLocation>
        <location evidence="1">Membrane</location>
        <topology evidence="1">Multi-pass membrane protein</topology>
    </subcellularLocation>
</comment>
<feature type="transmembrane region" description="Helical" evidence="5">
    <location>
        <begin position="354"/>
        <end position="371"/>
    </location>
</feature>
<evidence type="ECO:0000256" key="1">
    <source>
        <dbReference type="ARBA" id="ARBA00004141"/>
    </source>
</evidence>
<keyword evidence="7" id="KW-0436">Ligase</keyword>
<evidence type="ECO:0000256" key="2">
    <source>
        <dbReference type="ARBA" id="ARBA00022692"/>
    </source>
</evidence>
<accession>A0A4R3L1F3</accession>
<feature type="transmembrane region" description="Helical" evidence="5">
    <location>
        <begin position="114"/>
        <end position="132"/>
    </location>
</feature>
<dbReference type="InterPro" id="IPR051533">
    <property type="entry name" value="WaaL-like"/>
</dbReference>
<protein>
    <submittedName>
        <fullName evidence="7">O-antigen ligase</fullName>
    </submittedName>
</protein>
<dbReference type="OrthoDB" id="2986203at2"/>
<evidence type="ECO:0000313" key="8">
    <source>
        <dbReference type="Proteomes" id="UP000294937"/>
    </source>
</evidence>
<keyword evidence="4 5" id="KW-0472">Membrane</keyword>
<feature type="transmembrane region" description="Helical" evidence="5">
    <location>
        <begin position="50"/>
        <end position="70"/>
    </location>
</feature>
<feature type="domain" description="O-antigen ligase-related" evidence="6">
    <location>
        <begin position="202"/>
        <end position="328"/>
    </location>
</feature>
<name>A0A4R3L1F3_9BACL</name>
<feature type="transmembrane region" description="Helical" evidence="5">
    <location>
        <begin position="307"/>
        <end position="333"/>
    </location>
</feature>
<keyword evidence="2 5" id="KW-0812">Transmembrane</keyword>
<dbReference type="InterPro" id="IPR007016">
    <property type="entry name" value="O-antigen_ligase-rel_domated"/>
</dbReference>
<dbReference type="PANTHER" id="PTHR37422">
    <property type="entry name" value="TEICHURONIC ACID BIOSYNTHESIS PROTEIN TUAE"/>
    <property type="match status" value="1"/>
</dbReference>
<sequence length="448" mass="51375">MKPDINRKFVMGLTQFLYLSILLSPFAPPVALLVIGVATILLYKQKWNFLGWPEGIFLGFMILSFVSWLFNPSWFYWIPIGIIPIALFGAYFLLTLWIRDIVKWTWQDVEKMYIHFWLGGLYVAAIVIIQQVDWAVLDSSWLGNILKFYNEFRWQSEHSVRSVGTAGNSNLAAAMLICFTLMSIYASSVLQKNWQKLVSFGALLLFCIAIWCTGSRGAWVGLVLGLIVQVWMTGHRKRTVALTLFLIILVSIYPQVIPRKDSLISTAEVRFSVWSNAFKVFQDYWLFGTLPLHFGQVFSEKAGFYVYHAHNVILGVASEFGVIGLALFTSLIFTTLRRARRWRKNANSKEEKRLAGMLISQVIALLGHGMYDYPIIAPQVGLMFFLSVIIIHTQYERRCLNRPEWSSPDTELNPRSLALSRASAIFLYTRNQLRSVFNHWIGAVKKRA</sequence>
<feature type="transmembrane region" description="Helical" evidence="5">
    <location>
        <begin position="377"/>
        <end position="395"/>
    </location>
</feature>
<dbReference type="AlphaFoldDB" id="A0A4R3L1F3"/>
<feature type="transmembrane region" description="Helical" evidence="5">
    <location>
        <begin position="202"/>
        <end position="228"/>
    </location>
</feature>
<organism evidence="7 8">
    <name type="scientific">Hazenella coriacea</name>
    <dbReference type="NCBI Taxonomy" id="1179467"/>
    <lineage>
        <taxon>Bacteria</taxon>
        <taxon>Bacillati</taxon>
        <taxon>Bacillota</taxon>
        <taxon>Bacilli</taxon>
        <taxon>Bacillales</taxon>
        <taxon>Thermoactinomycetaceae</taxon>
        <taxon>Hazenella</taxon>
    </lineage>
</organism>
<gene>
    <name evidence="7" type="ORF">EDD58_11021</name>
</gene>
<dbReference type="RefSeq" id="WP_131926396.1">
    <property type="nucleotide sequence ID" value="NZ_SMAG01000010.1"/>
</dbReference>
<evidence type="ECO:0000256" key="3">
    <source>
        <dbReference type="ARBA" id="ARBA00022989"/>
    </source>
</evidence>
<dbReference type="GO" id="GO:0016020">
    <property type="term" value="C:membrane"/>
    <property type="evidence" value="ECO:0007669"/>
    <property type="project" value="UniProtKB-SubCell"/>
</dbReference>
<dbReference type="Pfam" id="PF04932">
    <property type="entry name" value="Wzy_C"/>
    <property type="match status" value="1"/>
</dbReference>
<feature type="transmembrane region" description="Helical" evidence="5">
    <location>
        <begin position="16"/>
        <end position="43"/>
    </location>
</feature>
<reference evidence="7 8" key="1">
    <citation type="submission" date="2019-03" db="EMBL/GenBank/DDBJ databases">
        <title>Genomic Encyclopedia of Type Strains, Phase IV (KMG-IV): sequencing the most valuable type-strain genomes for metagenomic binning, comparative biology and taxonomic classification.</title>
        <authorList>
            <person name="Goeker M."/>
        </authorList>
    </citation>
    <scope>NUCLEOTIDE SEQUENCE [LARGE SCALE GENOMIC DNA]</scope>
    <source>
        <strain evidence="7 8">DSM 45707</strain>
    </source>
</reference>
<dbReference type="Proteomes" id="UP000294937">
    <property type="component" value="Unassembled WGS sequence"/>
</dbReference>
<keyword evidence="8" id="KW-1185">Reference proteome</keyword>
<evidence type="ECO:0000259" key="6">
    <source>
        <dbReference type="Pfam" id="PF04932"/>
    </source>
</evidence>
<evidence type="ECO:0000313" key="7">
    <source>
        <dbReference type="EMBL" id="TCS92795.1"/>
    </source>
</evidence>
<feature type="transmembrane region" description="Helical" evidence="5">
    <location>
        <begin position="240"/>
        <end position="257"/>
    </location>
</feature>
<feature type="transmembrane region" description="Helical" evidence="5">
    <location>
        <begin position="76"/>
        <end position="94"/>
    </location>
</feature>
<comment type="caution">
    <text evidence="7">The sequence shown here is derived from an EMBL/GenBank/DDBJ whole genome shotgun (WGS) entry which is preliminary data.</text>
</comment>
<proteinExistence type="predicted"/>
<evidence type="ECO:0000256" key="4">
    <source>
        <dbReference type="ARBA" id="ARBA00023136"/>
    </source>
</evidence>
<evidence type="ECO:0000256" key="5">
    <source>
        <dbReference type="SAM" id="Phobius"/>
    </source>
</evidence>
<dbReference type="EMBL" id="SMAG01000010">
    <property type="protein sequence ID" value="TCS92795.1"/>
    <property type="molecule type" value="Genomic_DNA"/>
</dbReference>
<dbReference type="GO" id="GO:0016874">
    <property type="term" value="F:ligase activity"/>
    <property type="evidence" value="ECO:0007669"/>
    <property type="project" value="UniProtKB-KW"/>
</dbReference>
<keyword evidence="3 5" id="KW-1133">Transmembrane helix</keyword>
<dbReference type="PANTHER" id="PTHR37422:SF13">
    <property type="entry name" value="LIPOPOLYSACCHARIDE BIOSYNTHESIS PROTEIN PA4999-RELATED"/>
    <property type="match status" value="1"/>
</dbReference>